<reference evidence="4" key="1">
    <citation type="journal article" date="2019" name="Genome Biol. Evol.">
        <title>The Rhododendron genome and chromosomal organization provide insight into shared whole-genome duplications across the heath family (Ericaceae).</title>
        <authorList>
            <person name="Soza V.L."/>
            <person name="Lindsley D."/>
            <person name="Waalkes A."/>
            <person name="Ramage E."/>
            <person name="Patwardhan R.P."/>
            <person name="Burton J.N."/>
            <person name="Adey A."/>
            <person name="Kumar A."/>
            <person name="Qiu R."/>
            <person name="Shendure J."/>
            <person name="Hall B."/>
        </authorList>
    </citation>
    <scope>NUCLEOTIDE SEQUENCE</scope>
    <source>
        <strain evidence="4">RSF 1966-606</strain>
    </source>
</reference>
<feature type="domain" description="Peptidase M1 alanyl aminopeptidase Ig-like fold" evidence="2">
    <location>
        <begin position="41"/>
        <end position="100"/>
    </location>
</feature>
<feature type="non-terminal residue" evidence="4">
    <location>
        <position position="1"/>
    </location>
</feature>
<comment type="caution">
    <text evidence="4">The sequence shown here is derived from an EMBL/GenBank/DDBJ whole genome shotgun (WGS) entry which is preliminary data.</text>
</comment>
<dbReference type="InterPro" id="IPR024601">
    <property type="entry name" value="Peptidase_M1_pepN_C"/>
</dbReference>
<sequence>MDLYFKRHDGQAVTREVFFAAMRDANDADFATFLLWYSQTGTLLVKVTSSYDAEAHTYSLKFIQEVLQTPGQPVKERKFIPVAVGLLDSSGKDMPLSSVYQDGKLESVACGDQAVYSAGLKITKVVAKWFSLQAMSKIPGNVESVRKLLSHPAFDLYNPKKVYALIGGCCGSPVNFHATDGSGYKFFGEMVVQLDKLNPQVASRMVLAFSRWKRCDETRQSLTKAHLEIIMSANGLSENMFEIASKCLAA</sequence>
<dbReference type="Pfam" id="PF11940">
    <property type="entry name" value="DUF3458"/>
    <property type="match status" value="1"/>
</dbReference>
<proteinExistence type="predicted"/>
<organism evidence="4">
    <name type="scientific">Rhododendron williamsianum</name>
    <dbReference type="NCBI Taxonomy" id="262921"/>
    <lineage>
        <taxon>Eukaryota</taxon>
        <taxon>Viridiplantae</taxon>
        <taxon>Streptophyta</taxon>
        <taxon>Embryophyta</taxon>
        <taxon>Tracheophyta</taxon>
        <taxon>Spermatophyta</taxon>
        <taxon>Magnoliopsida</taxon>
        <taxon>eudicotyledons</taxon>
        <taxon>Gunneridae</taxon>
        <taxon>Pentapetalae</taxon>
        <taxon>asterids</taxon>
        <taxon>Ericales</taxon>
        <taxon>Ericaceae</taxon>
        <taxon>Ericoideae</taxon>
        <taxon>Rhodoreae</taxon>
        <taxon>Rhododendron</taxon>
    </lineage>
</organism>
<dbReference type="Gene3D" id="1.25.50.10">
    <property type="entry name" value="Peptidase M1, alanyl aminopeptidase, C-terminal domain"/>
    <property type="match status" value="1"/>
</dbReference>
<evidence type="ECO:0000256" key="1">
    <source>
        <dbReference type="ARBA" id="ARBA00022438"/>
    </source>
</evidence>
<dbReference type="InterPro" id="IPR012779">
    <property type="entry name" value="Peptidase_M1_pepN"/>
</dbReference>
<name>A0A6A4L999_9ERIC</name>
<dbReference type="PANTHER" id="PTHR46322:SF1">
    <property type="entry name" value="PUROMYCIN-SENSITIVE AMINOPEPTIDASE"/>
    <property type="match status" value="1"/>
</dbReference>
<evidence type="ECO:0000259" key="2">
    <source>
        <dbReference type="Pfam" id="PF11940"/>
    </source>
</evidence>
<dbReference type="GO" id="GO:0008270">
    <property type="term" value="F:zinc ion binding"/>
    <property type="evidence" value="ECO:0007669"/>
    <property type="project" value="InterPro"/>
</dbReference>
<dbReference type="AlphaFoldDB" id="A0A6A4L999"/>
<dbReference type="Pfam" id="PF17432">
    <property type="entry name" value="DUF3458_C"/>
    <property type="match status" value="1"/>
</dbReference>
<evidence type="ECO:0000259" key="3">
    <source>
        <dbReference type="Pfam" id="PF17432"/>
    </source>
</evidence>
<gene>
    <name evidence="4" type="ORF">C3L33_16250</name>
</gene>
<evidence type="ECO:0008006" key="5">
    <source>
        <dbReference type="Google" id="ProtNLM"/>
    </source>
</evidence>
<evidence type="ECO:0000313" key="4">
    <source>
        <dbReference type="EMBL" id="KAE9451849.1"/>
    </source>
</evidence>
<protein>
    <recommendedName>
        <fullName evidence="5">Peptidase M1 alanyl aminopeptidase C-terminal domain-containing protein</fullName>
    </recommendedName>
</protein>
<keyword evidence="1" id="KW-0378">Hydrolase</keyword>
<dbReference type="InterPro" id="IPR035414">
    <property type="entry name" value="Peptidase_M1_pepN_Ig-like"/>
</dbReference>
<keyword evidence="1" id="KW-0031">Aminopeptidase</keyword>
<dbReference type="GO" id="GO:0004177">
    <property type="term" value="F:aminopeptidase activity"/>
    <property type="evidence" value="ECO:0007669"/>
    <property type="project" value="UniProtKB-KW"/>
</dbReference>
<dbReference type="OrthoDB" id="1714109at2759"/>
<dbReference type="GO" id="GO:0009507">
    <property type="term" value="C:chloroplast"/>
    <property type="evidence" value="ECO:0007669"/>
    <property type="project" value="TreeGrafter"/>
</dbReference>
<accession>A0A6A4L999</accession>
<dbReference type="PANTHER" id="PTHR46322">
    <property type="entry name" value="PUROMYCIN-SENSITIVE AMINOPEPTIDASE"/>
    <property type="match status" value="1"/>
</dbReference>
<keyword evidence="1" id="KW-0645">Protease</keyword>
<feature type="domain" description="Peptidase M1 alanyl aminopeptidase C-terminal" evidence="3">
    <location>
        <begin position="124"/>
        <end position="249"/>
    </location>
</feature>
<dbReference type="InterPro" id="IPR037144">
    <property type="entry name" value="Peptidase_M1_pepN_C_sf"/>
</dbReference>
<dbReference type="EMBL" id="QEFC01002485">
    <property type="protein sequence ID" value="KAE9451849.1"/>
    <property type="molecule type" value="Genomic_DNA"/>
</dbReference>